<keyword evidence="2" id="KW-1185">Reference proteome</keyword>
<proteinExistence type="predicted"/>
<comment type="caution">
    <text evidence="1">The sequence shown here is derived from an EMBL/GenBank/DDBJ whole genome shotgun (WGS) entry which is preliminary data.</text>
</comment>
<sequence length="47" mass="5674">MAAFLHVKISSKERASVELPQSFNKILKPKFKYILKMEYLKKRKYIE</sequence>
<accession>V6I8Q7</accession>
<evidence type="ECO:0000313" key="1">
    <source>
        <dbReference type="EMBL" id="EQA63614.1"/>
    </source>
</evidence>
<organism evidence="1 2">
    <name type="scientific">Leptospira alexanderi serovar Manhao 3 str. L 60</name>
    <dbReference type="NCBI Taxonomy" id="1049759"/>
    <lineage>
        <taxon>Bacteria</taxon>
        <taxon>Pseudomonadati</taxon>
        <taxon>Spirochaetota</taxon>
        <taxon>Spirochaetia</taxon>
        <taxon>Leptospirales</taxon>
        <taxon>Leptospiraceae</taxon>
        <taxon>Leptospira</taxon>
    </lineage>
</organism>
<name>V6I8Q7_9LEPT</name>
<dbReference type="Proteomes" id="UP000018747">
    <property type="component" value="Unassembled WGS sequence"/>
</dbReference>
<reference evidence="1" key="1">
    <citation type="submission" date="2013-05" db="EMBL/GenBank/DDBJ databases">
        <authorList>
            <person name="Harkins D.M."/>
            <person name="Durkin A.S."/>
            <person name="Brinkac L.M."/>
            <person name="Haft D.H."/>
            <person name="Selengut J.D."/>
            <person name="Sanka R."/>
            <person name="DePew J."/>
            <person name="Purushe J."/>
            <person name="Hartskeerl R.A."/>
            <person name="Ahmed A."/>
            <person name="van der Linden H."/>
            <person name="Goris M.G.A."/>
            <person name="Vinetz J.M."/>
            <person name="Sutton G.G."/>
            <person name="Nierman W.C."/>
            <person name="Fouts D.E."/>
        </authorList>
    </citation>
    <scope>NUCLEOTIDE SEQUENCE [LARGE SCALE GENOMIC DNA]</scope>
    <source>
        <strain evidence="1">L 60</strain>
    </source>
</reference>
<gene>
    <name evidence="1" type="ORF">LEP1GSC062_2495</name>
</gene>
<protein>
    <submittedName>
        <fullName evidence="1">Uncharacterized protein</fullName>
    </submittedName>
</protein>
<evidence type="ECO:0000313" key="2">
    <source>
        <dbReference type="Proteomes" id="UP000018747"/>
    </source>
</evidence>
<dbReference type="AlphaFoldDB" id="V6I8Q7"/>
<dbReference type="EMBL" id="AHMT02000017">
    <property type="protein sequence ID" value="EQA63614.1"/>
    <property type="molecule type" value="Genomic_DNA"/>
</dbReference>